<gene>
    <name evidence="1" type="ORF">GKE72_16150</name>
</gene>
<dbReference type="InterPro" id="IPR043472">
    <property type="entry name" value="Macro_dom-like"/>
</dbReference>
<dbReference type="Proteomes" id="UP000431304">
    <property type="component" value="Unassembled WGS sequence"/>
</dbReference>
<dbReference type="AlphaFoldDB" id="A0A844E1L6"/>
<evidence type="ECO:0008006" key="3">
    <source>
        <dbReference type="Google" id="ProtNLM"/>
    </source>
</evidence>
<protein>
    <recommendedName>
        <fullName evidence="3">Macro domain-containing protein</fullName>
    </recommendedName>
</protein>
<evidence type="ECO:0000313" key="1">
    <source>
        <dbReference type="EMBL" id="MSD17547.1"/>
    </source>
</evidence>
<dbReference type="SUPFAM" id="SSF52949">
    <property type="entry name" value="Macro domain-like"/>
    <property type="match status" value="1"/>
</dbReference>
<accession>A0A844E1L6</accession>
<proteinExistence type="predicted"/>
<reference evidence="1 2" key="1">
    <citation type="journal article" date="2019" name="Nat. Med.">
        <title>A library of human gut bacterial isolates paired with longitudinal multiomics data enables mechanistic microbiome research.</title>
        <authorList>
            <person name="Poyet M."/>
            <person name="Groussin M."/>
            <person name="Gibbons S.M."/>
            <person name="Avila-Pacheco J."/>
            <person name="Jiang X."/>
            <person name="Kearney S.M."/>
            <person name="Perrotta A.R."/>
            <person name="Berdy B."/>
            <person name="Zhao S."/>
            <person name="Lieberman T.D."/>
            <person name="Swanson P.K."/>
            <person name="Smith M."/>
            <person name="Roesemann S."/>
            <person name="Alexander J.E."/>
            <person name="Rich S.A."/>
            <person name="Livny J."/>
            <person name="Vlamakis H."/>
            <person name="Clish C."/>
            <person name="Bullock K."/>
            <person name="Deik A."/>
            <person name="Scott J."/>
            <person name="Pierce K.A."/>
            <person name="Xavier R.J."/>
            <person name="Alm E.J."/>
        </authorList>
    </citation>
    <scope>NUCLEOTIDE SEQUENCE [LARGE SCALE GENOMIC DNA]</scope>
    <source>
        <strain evidence="1 2">BIOML-A3</strain>
    </source>
</reference>
<organism evidence="1 2">
    <name type="scientific">Eubacterium ramulus</name>
    <dbReference type="NCBI Taxonomy" id="39490"/>
    <lineage>
        <taxon>Bacteria</taxon>
        <taxon>Bacillati</taxon>
        <taxon>Bacillota</taxon>
        <taxon>Clostridia</taxon>
        <taxon>Eubacteriales</taxon>
        <taxon>Eubacteriaceae</taxon>
        <taxon>Eubacterium</taxon>
    </lineage>
</organism>
<dbReference type="Gene3D" id="3.40.220.10">
    <property type="entry name" value="Leucine Aminopeptidase, subunit E, domain 1"/>
    <property type="match status" value="1"/>
</dbReference>
<dbReference type="EMBL" id="WKRA01000068">
    <property type="protein sequence ID" value="MSD17547.1"/>
    <property type="molecule type" value="Genomic_DNA"/>
</dbReference>
<sequence length="52" mass="5920">MIAVRTVNDFIEENSGSLDLVEWILFDEETLNIYKDALNQFKANKIVGTPGF</sequence>
<comment type="caution">
    <text evidence="1">The sequence shown here is derived from an EMBL/GenBank/DDBJ whole genome shotgun (WGS) entry which is preliminary data.</text>
</comment>
<name>A0A844E1L6_EUBRA</name>
<evidence type="ECO:0000313" key="2">
    <source>
        <dbReference type="Proteomes" id="UP000431304"/>
    </source>
</evidence>